<accession>A0AA35K7V8</accession>
<evidence type="ECO:0000313" key="1">
    <source>
        <dbReference type="EMBL" id="CAI5772364.1"/>
    </source>
</evidence>
<organism evidence="1 2">
    <name type="scientific">Podarcis lilfordi</name>
    <name type="common">Lilford's wall lizard</name>
    <dbReference type="NCBI Taxonomy" id="74358"/>
    <lineage>
        <taxon>Eukaryota</taxon>
        <taxon>Metazoa</taxon>
        <taxon>Chordata</taxon>
        <taxon>Craniata</taxon>
        <taxon>Vertebrata</taxon>
        <taxon>Euteleostomi</taxon>
        <taxon>Lepidosauria</taxon>
        <taxon>Squamata</taxon>
        <taxon>Bifurcata</taxon>
        <taxon>Unidentata</taxon>
        <taxon>Episquamata</taxon>
        <taxon>Laterata</taxon>
        <taxon>Lacertibaenia</taxon>
        <taxon>Lacertidae</taxon>
        <taxon>Podarcis</taxon>
    </lineage>
</organism>
<evidence type="ECO:0000313" key="2">
    <source>
        <dbReference type="Proteomes" id="UP001178461"/>
    </source>
</evidence>
<sequence length="67" mass="7401">MFAWCLPSDPEPFELAVAEEVSPKIGLDACRFLLFNSSSMLLDSGSTLLYMAQGCLEEDEKEKNGLL</sequence>
<dbReference type="AlphaFoldDB" id="A0AA35K7V8"/>
<reference evidence="1" key="1">
    <citation type="submission" date="2022-12" db="EMBL/GenBank/DDBJ databases">
        <authorList>
            <person name="Alioto T."/>
            <person name="Alioto T."/>
            <person name="Gomez Garrido J."/>
        </authorList>
    </citation>
    <scope>NUCLEOTIDE SEQUENCE</scope>
</reference>
<proteinExistence type="predicted"/>
<dbReference type="Proteomes" id="UP001178461">
    <property type="component" value="Chromosome 4"/>
</dbReference>
<dbReference type="EMBL" id="OX395129">
    <property type="protein sequence ID" value="CAI5772364.1"/>
    <property type="molecule type" value="Genomic_DNA"/>
</dbReference>
<feature type="non-terminal residue" evidence="1">
    <location>
        <position position="67"/>
    </location>
</feature>
<name>A0AA35K7V8_9SAUR</name>
<gene>
    <name evidence="1" type="ORF">PODLI_1B014573</name>
</gene>
<keyword evidence="2" id="KW-1185">Reference proteome</keyword>
<protein>
    <submittedName>
        <fullName evidence="1">Uncharacterized protein</fullName>
    </submittedName>
</protein>